<evidence type="ECO:0000259" key="8">
    <source>
        <dbReference type="Pfam" id="PF05191"/>
    </source>
</evidence>
<feature type="binding site" evidence="5">
    <location>
        <begin position="134"/>
        <end position="135"/>
    </location>
    <ligand>
        <name>ATP</name>
        <dbReference type="ChEBI" id="CHEBI:30616"/>
    </ligand>
</feature>
<feature type="binding site" evidence="5">
    <location>
        <position position="158"/>
    </location>
    <ligand>
        <name>AMP</name>
        <dbReference type="ChEBI" id="CHEBI:456215"/>
    </ligand>
</feature>
<dbReference type="GO" id="GO:0004017">
    <property type="term" value="F:AMP kinase activity"/>
    <property type="evidence" value="ECO:0007669"/>
    <property type="project" value="UniProtKB-EC"/>
</dbReference>
<dbReference type="SUPFAM" id="SSF52540">
    <property type="entry name" value="P-loop containing nucleoside triphosphate hydrolases"/>
    <property type="match status" value="1"/>
</dbReference>
<feature type="domain" description="Adenylate kinase active site lid" evidence="8">
    <location>
        <begin position="125"/>
        <end position="160"/>
    </location>
</feature>
<comment type="subcellular location">
    <subcellularLocation>
        <location evidence="5 7">Cytoplasm</location>
    </subcellularLocation>
</comment>
<dbReference type="PRINTS" id="PR00094">
    <property type="entry name" value="ADENYLTKNASE"/>
</dbReference>
<comment type="function">
    <text evidence="5">Catalyzes the reversible transfer of the terminal phosphate group between ATP and AMP. Plays an important role in cellular energy homeostasis and in adenine nucleotide metabolism.</text>
</comment>
<keyword evidence="3 5" id="KW-0547">Nucleotide-binding</keyword>
<dbReference type="NCBIfam" id="NF001381">
    <property type="entry name" value="PRK00279.1-3"/>
    <property type="match status" value="1"/>
</dbReference>
<dbReference type="InterPro" id="IPR036193">
    <property type="entry name" value="ADK_active_lid_dom_sf"/>
</dbReference>
<dbReference type="EMBL" id="JAUSWP010000001">
    <property type="protein sequence ID" value="MDQ0567576.1"/>
    <property type="molecule type" value="Genomic_DNA"/>
</dbReference>
<evidence type="ECO:0000313" key="10">
    <source>
        <dbReference type="Proteomes" id="UP001236620"/>
    </source>
</evidence>
<feature type="binding site" evidence="5">
    <location>
        <position position="169"/>
    </location>
    <ligand>
        <name>AMP</name>
        <dbReference type="ChEBI" id="CHEBI:456215"/>
    </ligand>
</feature>
<dbReference type="InterPro" id="IPR006259">
    <property type="entry name" value="Adenyl_kin_sub"/>
</dbReference>
<comment type="similarity">
    <text evidence="5 6">Belongs to the adenylate kinase family.</text>
</comment>
<comment type="subunit">
    <text evidence="5 7">Monomer.</text>
</comment>
<evidence type="ECO:0000256" key="3">
    <source>
        <dbReference type="ARBA" id="ARBA00022741"/>
    </source>
</evidence>
<feature type="binding site" evidence="5">
    <location>
        <begin position="57"/>
        <end position="59"/>
    </location>
    <ligand>
        <name>AMP</name>
        <dbReference type="ChEBI" id="CHEBI:456215"/>
    </ligand>
</feature>
<evidence type="ECO:0000256" key="5">
    <source>
        <dbReference type="HAMAP-Rule" id="MF_00235"/>
    </source>
</evidence>
<dbReference type="Proteomes" id="UP001236620">
    <property type="component" value="Unassembled WGS sequence"/>
</dbReference>
<dbReference type="NCBIfam" id="TIGR01351">
    <property type="entry name" value="adk"/>
    <property type="match status" value="1"/>
</dbReference>
<dbReference type="Gene3D" id="3.40.50.300">
    <property type="entry name" value="P-loop containing nucleotide triphosphate hydrolases"/>
    <property type="match status" value="1"/>
</dbReference>
<dbReference type="InterPro" id="IPR027417">
    <property type="entry name" value="P-loop_NTPase"/>
</dbReference>
<dbReference type="Pfam" id="PF05191">
    <property type="entry name" value="ADK_lid"/>
    <property type="match status" value="1"/>
</dbReference>
<dbReference type="Pfam" id="PF00406">
    <property type="entry name" value="ADK"/>
    <property type="match status" value="1"/>
</dbReference>
<protein>
    <recommendedName>
        <fullName evidence="5 7">Adenylate kinase</fullName>
        <shortName evidence="5">AK</shortName>
        <ecNumber evidence="5 7">2.7.4.3</ecNumber>
    </recommendedName>
    <alternativeName>
        <fullName evidence="5">ATP-AMP transphosphorylase</fullName>
    </alternativeName>
    <alternativeName>
        <fullName evidence="5">ATP:AMP phosphotransferase</fullName>
    </alternativeName>
    <alternativeName>
        <fullName evidence="5">Adenylate monophosphate kinase</fullName>
    </alternativeName>
</protein>
<keyword evidence="5" id="KW-0963">Cytoplasm</keyword>
<feature type="binding site" evidence="5">
    <location>
        <position position="31"/>
    </location>
    <ligand>
        <name>AMP</name>
        <dbReference type="ChEBI" id="CHEBI:456215"/>
    </ligand>
</feature>
<evidence type="ECO:0000256" key="2">
    <source>
        <dbReference type="ARBA" id="ARBA00022727"/>
    </source>
</evidence>
<dbReference type="InterPro" id="IPR033690">
    <property type="entry name" value="Adenylat_kinase_CS"/>
</dbReference>
<feature type="binding site" evidence="5">
    <location>
        <begin position="10"/>
        <end position="15"/>
    </location>
    <ligand>
        <name>ATP</name>
        <dbReference type="ChEBI" id="CHEBI:30616"/>
    </ligand>
</feature>
<reference evidence="9" key="1">
    <citation type="submission" date="2023-07" db="EMBL/GenBank/DDBJ databases">
        <title>Genomic Encyclopedia of Type Strains, Phase IV (KMG-IV): sequencing the most valuable type-strain genomes for metagenomic binning, comparative biology and taxonomic classification.</title>
        <authorList>
            <person name="Goeker M."/>
        </authorList>
    </citation>
    <scope>NUCLEOTIDE SEQUENCE [LARGE SCALE GENOMIC DNA]</scope>
    <source>
        <strain evidence="9">DSM 22019</strain>
    </source>
</reference>
<feature type="binding site" evidence="5">
    <location>
        <position position="90"/>
    </location>
    <ligand>
        <name>AMP</name>
        <dbReference type="ChEBI" id="CHEBI:456215"/>
    </ligand>
</feature>
<organism evidence="9 10">
    <name type="scientific">Mycoplasma yeatsii</name>
    <dbReference type="NCBI Taxonomy" id="51365"/>
    <lineage>
        <taxon>Bacteria</taxon>
        <taxon>Bacillati</taxon>
        <taxon>Mycoplasmatota</taxon>
        <taxon>Mollicutes</taxon>
        <taxon>Mycoplasmataceae</taxon>
        <taxon>Mycoplasma</taxon>
    </lineage>
</organism>
<evidence type="ECO:0000313" key="9">
    <source>
        <dbReference type="EMBL" id="MDQ0567576.1"/>
    </source>
</evidence>
<keyword evidence="1 5" id="KW-0808">Transferase</keyword>
<evidence type="ECO:0000256" key="6">
    <source>
        <dbReference type="RuleBase" id="RU003330"/>
    </source>
</evidence>
<proteinExistence type="inferred from homology"/>
<gene>
    <name evidence="5" type="primary">adk</name>
    <name evidence="9" type="ORF">J2Z63_000197</name>
</gene>
<feature type="region of interest" description="NMP" evidence="5">
    <location>
        <begin position="30"/>
        <end position="59"/>
    </location>
</feature>
<sequence length="212" mass="23789">MNIMLLGAPGSGKGTQAEKLVNQLGFIQVSTGDLMRKEIADNSKLGQECATYMNAGKYVPDSIVNAIVEEFLKKSNDKLIFDGYPRTLDQAKALDEMLTKLSKKIDVVFYIDVNEELLIKRISGRLVCPQCKASFNTIFRKPKVDNVCDFDNTTLVRRADDEPEKVKVRLETYSSQTLPLISYYKNASKFVEIQSDDLSADQVFDAIKGELK</sequence>
<dbReference type="InterPro" id="IPR007862">
    <property type="entry name" value="Adenylate_kinase_lid-dom"/>
</dbReference>
<feature type="binding site" evidence="5">
    <location>
        <position position="128"/>
    </location>
    <ligand>
        <name>Zn(2+)</name>
        <dbReference type="ChEBI" id="CHEBI:29105"/>
        <note>structural</note>
    </ligand>
</feature>
<evidence type="ECO:0000256" key="1">
    <source>
        <dbReference type="ARBA" id="ARBA00022679"/>
    </source>
</evidence>
<feature type="binding site" evidence="5">
    <location>
        <position position="131"/>
    </location>
    <ligand>
        <name>Zn(2+)</name>
        <dbReference type="ChEBI" id="CHEBI:29105"/>
        <note>structural</note>
    </ligand>
</feature>
<comment type="caution">
    <text evidence="9">The sequence shown here is derived from an EMBL/GenBank/DDBJ whole genome shotgun (WGS) entry which is preliminary data.</text>
</comment>
<keyword evidence="5" id="KW-0862">Zinc</keyword>
<feature type="binding site" evidence="5">
    <location>
        <position position="151"/>
    </location>
    <ligand>
        <name>Zn(2+)</name>
        <dbReference type="ChEBI" id="CHEBI:29105"/>
        <note>structural</note>
    </ligand>
</feature>
<keyword evidence="5 7" id="KW-0067">ATP-binding</keyword>
<dbReference type="RefSeq" id="WP_307444306.1">
    <property type="nucleotide sequence ID" value="NZ_JAUSWP010000001.1"/>
</dbReference>
<evidence type="ECO:0000256" key="4">
    <source>
        <dbReference type="ARBA" id="ARBA00022777"/>
    </source>
</evidence>
<dbReference type="PROSITE" id="PS00113">
    <property type="entry name" value="ADENYLATE_KINASE"/>
    <property type="match status" value="1"/>
</dbReference>
<evidence type="ECO:0000256" key="7">
    <source>
        <dbReference type="RuleBase" id="RU003331"/>
    </source>
</evidence>
<name>A0ABU0NDQ4_9MOLU</name>
<keyword evidence="10" id="KW-1185">Reference proteome</keyword>
<feature type="binding site" evidence="5">
    <location>
        <position position="197"/>
    </location>
    <ligand>
        <name>ATP</name>
        <dbReference type="ChEBI" id="CHEBI:30616"/>
    </ligand>
</feature>
<comment type="catalytic activity">
    <reaction evidence="5 7">
        <text>AMP + ATP = 2 ADP</text>
        <dbReference type="Rhea" id="RHEA:12973"/>
        <dbReference type="ChEBI" id="CHEBI:30616"/>
        <dbReference type="ChEBI" id="CHEBI:456215"/>
        <dbReference type="ChEBI" id="CHEBI:456216"/>
        <dbReference type="EC" id="2.7.4.3"/>
    </reaction>
</comment>
<keyword evidence="2 5" id="KW-0545">Nucleotide biosynthesis</keyword>
<keyword evidence="5" id="KW-0479">Metal-binding</keyword>
<feature type="region of interest" description="LID" evidence="5">
    <location>
        <begin position="124"/>
        <end position="161"/>
    </location>
</feature>
<dbReference type="NCBIfam" id="NF011100">
    <property type="entry name" value="PRK14527.1"/>
    <property type="match status" value="1"/>
</dbReference>
<dbReference type="EC" id="2.7.4.3" evidence="5 7"/>
<feature type="binding site" evidence="5">
    <location>
        <begin position="83"/>
        <end position="86"/>
    </location>
    <ligand>
        <name>AMP</name>
        <dbReference type="ChEBI" id="CHEBI:456215"/>
    </ligand>
</feature>
<dbReference type="HAMAP" id="MF_00235">
    <property type="entry name" value="Adenylate_kinase_Adk"/>
    <property type="match status" value="1"/>
</dbReference>
<accession>A0ABU0NDQ4</accession>
<dbReference type="SUPFAM" id="SSF57774">
    <property type="entry name" value="Microbial and mitochondrial ADK, insert 'zinc finger' domain"/>
    <property type="match status" value="1"/>
</dbReference>
<keyword evidence="4 5" id="KW-0418">Kinase</keyword>
<feature type="binding site" evidence="5">
    <location>
        <position position="125"/>
    </location>
    <ligand>
        <name>ATP</name>
        <dbReference type="ChEBI" id="CHEBI:30616"/>
    </ligand>
</feature>
<comment type="pathway">
    <text evidence="5">Purine metabolism; AMP biosynthesis via salvage pathway; AMP from ADP: step 1/1.</text>
</comment>
<comment type="domain">
    <text evidence="5">Consists of three domains, a large central CORE domain and two small peripheral domains, NMPbind and LID, which undergo movements during catalysis. The LID domain closes over the site of phosphoryl transfer upon ATP binding. Assembling and dissambling the active center during each catalytic cycle provides an effective means to prevent ATP hydrolysis. Some bacteria have evolved a zinc-coordinating structure that stabilizes the LID domain.</text>
</comment>
<dbReference type="InterPro" id="IPR000850">
    <property type="entry name" value="Adenylat/UMP-CMP_kin"/>
</dbReference>
<feature type="binding site" evidence="5">
    <location>
        <position position="148"/>
    </location>
    <ligand>
        <name>Zn(2+)</name>
        <dbReference type="ChEBI" id="CHEBI:29105"/>
        <note>structural</note>
    </ligand>
</feature>
<feature type="binding site" evidence="5">
    <location>
        <position position="36"/>
    </location>
    <ligand>
        <name>AMP</name>
        <dbReference type="ChEBI" id="CHEBI:456215"/>
    </ligand>
</feature>
<dbReference type="PANTHER" id="PTHR23359">
    <property type="entry name" value="NUCLEOTIDE KINASE"/>
    <property type="match status" value="1"/>
</dbReference>
<dbReference type="CDD" id="cd01428">
    <property type="entry name" value="ADK"/>
    <property type="match status" value="1"/>
</dbReference>